<dbReference type="GO" id="GO:0016020">
    <property type="term" value="C:membrane"/>
    <property type="evidence" value="ECO:0007669"/>
    <property type="project" value="UniProtKB-SubCell"/>
</dbReference>
<accession>A0A6A5TW42</accession>
<evidence type="ECO:0000259" key="6">
    <source>
        <dbReference type="Pfam" id="PF01284"/>
    </source>
</evidence>
<name>A0A6A5TW42_9PLEO</name>
<evidence type="ECO:0000256" key="5">
    <source>
        <dbReference type="SAM" id="Phobius"/>
    </source>
</evidence>
<evidence type="ECO:0000256" key="2">
    <source>
        <dbReference type="ARBA" id="ARBA00022692"/>
    </source>
</evidence>
<feature type="transmembrane region" description="Helical" evidence="5">
    <location>
        <begin position="36"/>
        <end position="62"/>
    </location>
</feature>
<evidence type="ECO:0000313" key="7">
    <source>
        <dbReference type="EMBL" id="KAF1955949.1"/>
    </source>
</evidence>
<evidence type="ECO:0000313" key="8">
    <source>
        <dbReference type="Proteomes" id="UP000800035"/>
    </source>
</evidence>
<evidence type="ECO:0000256" key="4">
    <source>
        <dbReference type="ARBA" id="ARBA00023136"/>
    </source>
</evidence>
<feature type="transmembrane region" description="Helical" evidence="5">
    <location>
        <begin position="114"/>
        <end position="136"/>
    </location>
</feature>
<keyword evidence="2 5" id="KW-0812">Transmembrane</keyword>
<feature type="domain" description="MARVEL" evidence="6">
    <location>
        <begin position="10"/>
        <end position="132"/>
    </location>
</feature>
<organism evidence="7 8">
    <name type="scientific">Byssothecium circinans</name>
    <dbReference type="NCBI Taxonomy" id="147558"/>
    <lineage>
        <taxon>Eukaryota</taxon>
        <taxon>Fungi</taxon>
        <taxon>Dikarya</taxon>
        <taxon>Ascomycota</taxon>
        <taxon>Pezizomycotina</taxon>
        <taxon>Dothideomycetes</taxon>
        <taxon>Pleosporomycetidae</taxon>
        <taxon>Pleosporales</taxon>
        <taxon>Massarineae</taxon>
        <taxon>Massarinaceae</taxon>
        <taxon>Byssothecium</taxon>
    </lineage>
</organism>
<sequence length="155" mass="16768">MPFLDVAVLPLRGIQALFSIIVLGLTAYVINVTSTYWWHSSSVAFMLFCSIWTLLAVAYLVLTPSRFPAAAHKFAIAGVEALTMIFWFAAWVAVASLWGDIHCGSRGGWCGAGTAAIVFSAFIWLAFVATTIIAALHIRRTSRSDTSAPPQMQGV</sequence>
<evidence type="ECO:0000256" key="3">
    <source>
        <dbReference type="ARBA" id="ARBA00022989"/>
    </source>
</evidence>
<gene>
    <name evidence="7" type="ORF">CC80DRAFT_594109</name>
</gene>
<dbReference type="InterPro" id="IPR008253">
    <property type="entry name" value="Marvel"/>
</dbReference>
<keyword evidence="3 5" id="KW-1133">Transmembrane helix</keyword>
<feature type="transmembrane region" description="Helical" evidence="5">
    <location>
        <begin position="12"/>
        <end position="30"/>
    </location>
</feature>
<keyword evidence="8" id="KW-1185">Reference proteome</keyword>
<dbReference type="Proteomes" id="UP000800035">
    <property type="component" value="Unassembled WGS sequence"/>
</dbReference>
<reference evidence="7" key="1">
    <citation type="journal article" date="2020" name="Stud. Mycol.">
        <title>101 Dothideomycetes genomes: a test case for predicting lifestyles and emergence of pathogens.</title>
        <authorList>
            <person name="Haridas S."/>
            <person name="Albert R."/>
            <person name="Binder M."/>
            <person name="Bloem J."/>
            <person name="Labutti K."/>
            <person name="Salamov A."/>
            <person name="Andreopoulos B."/>
            <person name="Baker S."/>
            <person name="Barry K."/>
            <person name="Bills G."/>
            <person name="Bluhm B."/>
            <person name="Cannon C."/>
            <person name="Castanera R."/>
            <person name="Culley D."/>
            <person name="Daum C."/>
            <person name="Ezra D."/>
            <person name="Gonzalez J."/>
            <person name="Henrissat B."/>
            <person name="Kuo A."/>
            <person name="Liang C."/>
            <person name="Lipzen A."/>
            <person name="Lutzoni F."/>
            <person name="Magnuson J."/>
            <person name="Mondo S."/>
            <person name="Nolan M."/>
            <person name="Ohm R."/>
            <person name="Pangilinan J."/>
            <person name="Park H.-J."/>
            <person name="Ramirez L."/>
            <person name="Alfaro M."/>
            <person name="Sun H."/>
            <person name="Tritt A."/>
            <person name="Yoshinaga Y."/>
            <person name="Zwiers L.-H."/>
            <person name="Turgeon B."/>
            <person name="Goodwin S."/>
            <person name="Spatafora J."/>
            <person name="Crous P."/>
            <person name="Grigoriev I."/>
        </authorList>
    </citation>
    <scope>NUCLEOTIDE SEQUENCE</scope>
    <source>
        <strain evidence="7">CBS 675.92</strain>
    </source>
</reference>
<comment type="subcellular location">
    <subcellularLocation>
        <location evidence="1">Membrane</location>
        <topology evidence="1">Multi-pass membrane protein</topology>
    </subcellularLocation>
</comment>
<dbReference type="PANTHER" id="PTHR37451">
    <property type="entry name" value="MARVEL DOMAIN"/>
    <property type="match status" value="1"/>
</dbReference>
<dbReference type="EMBL" id="ML976993">
    <property type="protein sequence ID" value="KAF1955949.1"/>
    <property type="molecule type" value="Genomic_DNA"/>
</dbReference>
<evidence type="ECO:0000256" key="1">
    <source>
        <dbReference type="ARBA" id="ARBA00004141"/>
    </source>
</evidence>
<dbReference type="AlphaFoldDB" id="A0A6A5TW42"/>
<proteinExistence type="predicted"/>
<feature type="transmembrane region" description="Helical" evidence="5">
    <location>
        <begin position="74"/>
        <end position="94"/>
    </location>
</feature>
<dbReference type="PANTHER" id="PTHR37451:SF1">
    <property type="entry name" value="MARVEL DOMAIN-CONTAINING PROTEIN"/>
    <property type="match status" value="1"/>
</dbReference>
<keyword evidence="4 5" id="KW-0472">Membrane</keyword>
<protein>
    <recommendedName>
        <fullName evidence="6">MARVEL domain-containing protein</fullName>
    </recommendedName>
</protein>
<dbReference type="OrthoDB" id="2117453at2759"/>
<dbReference type="Pfam" id="PF01284">
    <property type="entry name" value="MARVEL"/>
    <property type="match status" value="1"/>
</dbReference>